<feature type="binding site" evidence="2">
    <location>
        <begin position="61"/>
        <end position="63"/>
    </location>
    <ligand>
        <name>substrate</name>
    </ligand>
</feature>
<feature type="binding site" evidence="2">
    <location>
        <position position="67"/>
    </location>
    <ligand>
        <name>substrate</name>
    </ligand>
</feature>
<dbReference type="GO" id="GO:0016094">
    <property type="term" value="P:polyprenol biosynthetic process"/>
    <property type="evidence" value="ECO:0007669"/>
    <property type="project" value="TreeGrafter"/>
</dbReference>
<reference evidence="3 4" key="1">
    <citation type="submission" date="2019-08" db="EMBL/GenBank/DDBJ databases">
        <title>In-depth cultivation of the pig gut microbiome towards novel bacterial diversity and tailored functional studies.</title>
        <authorList>
            <person name="Wylensek D."/>
            <person name="Hitch T.C.A."/>
            <person name="Clavel T."/>
        </authorList>
    </citation>
    <scope>NUCLEOTIDE SEQUENCE [LARGE SCALE GENOMIC DNA]</scope>
    <source>
        <strain evidence="3 4">SM-530-WT-4B</strain>
    </source>
</reference>
<proteinExistence type="inferred from homology"/>
<comment type="function">
    <text evidence="2">Catalyzes the condensation of isopentenyl diphosphate (IPP) with allylic pyrophosphates generating different type of terpenoids.</text>
</comment>
<comment type="similarity">
    <text evidence="2">Belongs to the UPP synthase family.</text>
</comment>
<dbReference type="PANTHER" id="PTHR10291:SF0">
    <property type="entry name" value="DEHYDRODOLICHYL DIPHOSPHATE SYNTHASE 2"/>
    <property type="match status" value="1"/>
</dbReference>
<accession>A0A6L5YFF3</accession>
<keyword evidence="1 2" id="KW-0808">Transferase</keyword>
<dbReference type="GO" id="GO:0000287">
    <property type="term" value="F:magnesium ion binding"/>
    <property type="evidence" value="ECO:0007669"/>
    <property type="project" value="UniProtKB-UniRule"/>
</dbReference>
<dbReference type="InterPro" id="IPR001441">
    <property type="entry name" value="UPP_synth-like"/>
</dbReference>
<gene>
    <name evidence="3" type="primary">uppS</name>
    <name evidence="3" type="ORF">FYJ74_10285</name>
</gene>
<dbReference type="NCBIfam" id="TIGR00055">
    <property type="entry name" value="uppS"/>
    <property type="match status" value="1"/>
</dbReference>
<name>A0A6L5YFF3_9BACT</name>
<dbReference type="PANTHER" id="PTHR10291">
    <property type="entry name" value="DEHYDRODOLICHYL DIPHOSPHATE SYNTHASE FAMILY MEMBER"/>
    <property type="match status" value="1"/>
</dbReference>
<feature type="active site" evidence="2">
    <location>
        <position position="16"/>
    </location>
</feature>
<dbReference type="SUPFAM" id="SSF64005">
    <property type="entry name" value="Undecaprenyl diphosphate synthase"/>
    <property type="match status" value="1"/>
</dbReference>
<dbReference type="Proteomes" id="UP000473699">
    <property type="component" value="Unassembled WGS sequence"/>
</dbReference>
<evidence type="ECO:0000256" key="2">
    <source>
        <dbReference type="HAMAP-Rule" id="MF_01139"/>
    </source>
</evidence>
<evidence type="ECO:0000313" key="3">
    <source>
        <dbReference type="EMBL" id="MST56417.1"/>
    </source>
</evidence>
<feature type="binding site" evidence="2">
    <location>
        <position position="21"/>
    </location>
    <ligand>
        <name>substrate</name>
    </ligand>
</feature>
<evidence type="ECO:0000313" key="4">
    <source>
        <dbReference type="Proteomes" id="UP000473699"/>
    </source>
</evidence>
<dbReference type="GO" id="GO:0005829">
    <property type="term" value="C:cytosol"/>
    <property type="evidence" value="ECO:0007669"/>
    <property type="project" value="TreeGrafter"/>
</dbReference>
<feature type="binding site" evidence="2">
    <location>
        <position position="178"/>
    </location>
    <ligand>
        <name>substrate</name>
    </ligand>
</feature>
<dbReference type="HAMAP" id="MF_01139">
    <property type="entry name" value="ISPT"/>
    <property type="match status" value="1"/>
</dbReference>
<dbReference type="GO" id="GO:0008834">
    <property type="term" value="F:ditrans,polycis-undecaprenyl-diphosphate synthase [(2E,6E)-farnesyl-diphosphate specific] activity"/>
    <property type="evidence" value="ECO:0007669"/>
    <property type="project" value="TreeGrafter"/>
</dbReference>
<protein>
    <recommendedName>
        <fullName evidence="2">Isoprenyl transferase</fullName>
        <ecNumber evidence="2">2.5.1.-</ecNumber>
    </recommendedName>
</protein>
<dbReference type="EMBL" id="VUNH01000011">
    <property type="protein sequence ID" value="MST56417.1"/>
    <property type="molecule type" value="Genomic_DNA"/>
</dbReference>
<dbReference type="EC" id="2.5.1.-" evidence="2"/>
<feature type="binding site" evidence="2">
    <location>
        <position position="29"/>
    </location>
    <ligand>
        <name>substrate</name>
    </ligand>
</feature>
<dbReference type="RefSeq" id="WP_154529488.1">
    <property type="nucleotide sequence ID" value="NZ_VUNH01000011.1"/>
</dbReference>
<dbReference type="Pfam" id="PF01255">
    <property type="entry name" value="Prenyltransf"/>
    <property type="match status" value="1"/>
</dbReference>
<feature type="binding site" evidence="2">
    <location>
        <position position="65"/>
    </location>
    <ligand>
        <name>substrate</name>
    </ligand>
</feature>
<sequence length="233" mass="26636">MERCANLPKHVALIMDGNGRWAKKRGLPRLLGHRAGIAALERTVRAAGEMGIGCLSVYAFSTENWNRPRLEVAGLMELLRHYARKKVPDLVKNGVRVRFCGARRGVPDEVLRIIDWSETETARCGRMTLVVCFNYGGRQEILDAIADAQSKGETIAGEEDLRKHLYLPDIPDPDLIIRTSGELRVSNFWLWQGSYSEYYFTDTLWPDFGTAELKKALQSYARRERRYGRVEEF</sequence>
<comment type="cofactor">
    <cofactor evidence="2">
        <name>Mg(2+)</name>
        <dbReference type="ChEBI" id="CHEBI:18420"/>
    </cofactor>
    <text evidence="2">Binds 2 magnesium ions per subunit.</text>
</comment>
<comment type="subunit">
    <text evidence="2">Homodimer.</text>
</comment>
<keyword evidence="4" id="KW-1185">Reference proteome</keyword>
<feature type="binding site" evidence="2">
    <location>
        <position position="197"/>
    </location>
    <ligand>
        <name>Mg(2+)</name>
        <dbReference type="ChEBI" id="CHEBI:18420"/>
    </ligand>
</feature>
<keyword evidence="2" id="KW-0460">Magnesium</keyword>
<feature type="binding site" evidence="2">
    <location>
        <position position="33"/>
    </location>
    <ligand>
        <name>substrate</name>
    </ligand>
</feature>
<organism evidence="3 4">
    <name type="scientific">Pyramidobacter porci</name>
    <dbReference type="NCBI Taxonomy" id="2605789"/>
    <lineage>
        <taxon>Bacteria</taxon>
        <taxon>Thermotogati</taxon>
        <taxon>Synergistota</taxon>
        <taxon>Synergistia</taxon>
        <taxon>Synergistales</taxon>
        <taxon>Dethiosulfovibrionaceae</taxon>
        <taxon>Pyramidobacter</taxon>
    </lineage>
</organism>
<feature type="binding site" evidence="2">
    <location>
        <begin position="184"/>
        <end position="186"/>
    </location>
    <ligand>
        <name>substrate</name>
    </ligand>
</feature>
<dbReference type="Gene3D" id="3.40.1180.10">
    <property type="entry name" value="Decaprenyl diphosphate synthase-like"/>
    <property type="match status" value="1"/>
</dbReference>
<evidence type="ECO:0000256" key="1">
    <source>
        <dbReference type="ARBA" id="ARBA00022679"/>
    </source>
</evidence>
<feature type="binding site" evidence="2">
    <location>
        <begin position="17"/>
        <end position="20"/>
    </location>
    <ligand>
        <name>substrate</name>
    </ligand>
</feature>
<dbReference type="CDD" id="cd00475">
    <property type="entry name" value="Cis_IPPS"/>
    <property type="match status" value="1"/>
</dbReference>
<dbReference type="InterPro" id="IPR036424">
    <property type="entry name" value="UPP_synth-like_sf"/>
</dbReference>
<feature type="active site" description="Proton acceptor" evidence="2">
    <location>
        <position position="64"/>
    </location>
</feature>
<dbReference type="AlphaFoldDB" id="A0A6L5YFF3"/>
<comment type="caution">
    <text evidence="3">The sequence shown here is derived from an EMBL/GenBank/DDBJ whole genome shotgun (WGS) entry which is preliminary data.</text>
</comment>
<keyword evidence="2" id="KW-0479">Metal-binding</keyword>
<feature type="binding site" evidence="2">
    <location>
        <position position="16"/>
    </location>
    <ligand>
        <name>Mg(2+)</name>
        <dbReference type="ChEBI" id="CHEBI:18420"/>
    </ligand>
</feature>